<comment type="caution">
    <text evidence="1">The sequence shown here is derived from an EMBL/GenBank/DDBJ whole genome shotgun (WGS) entry which is preliminary data.</text>
</comment>
<evidence type="ECO:0000313" key="2">
    <source>
        <dbReference type="Proteomes" id="UP000708208"/>
    </source>
</evidence>
<organism evidence="1 2">
    <name type="scientific">Allacma fusca</name>
    <dbReference type="NCBI Taxonomy" id="39272"/>
    <lineage>
        <taxon>Eukaryota</taxon>
        <taxon>Metazoa</taxon>
        <taxon>Ecdysozoa</taxon>
        <taxon>Arthropoda</taxon>
        <taxon>Hexapoda</taxon>
        <taxon>Collembola</taxon>
        <taxon>Symphypleona</taxon>
        <taxon>Sminthuridae</taxon>
        <taxon>Allacma</taxon>
    </lineage>
</organism>
<evidence type="ECO:0000313" key="1">
    <source>
        <dbReference type="EMBL" id="CAG7724303.1"/>
    </source>
</evidence>
<protein>
    <submittedName>
        <fullName evidence="1">Uncharacterized protein</fullName>
    </submittedName>
</protein>
<accession>A0A8J2JRF3</accession>
<keyword evidence="2" id="KW-1185">Reference proteome</keyword>
<feature type="non-terminal residue" evidence="1">
    <location>
        <position position="1"/>
    </location>
</feature>
<reference evidence="1" key="1">
    <citation type="submission" date="2021-06" db="EMBL/GenBank/DDBJ databases">
        <authorList>
            <person name="Hodson N. C."/>
            <person name="Mongue J. A."/>
            <person name="Jaron S. K."/>
        </authorList>
    </citation>
    <scope>NUCLEOTIDE SEQUENCE</scope>
</reference>
<dbReference type="Proteomes" id="UP000708208">
    <property type="component" value="Unassembled WGS sequence"/>
</dbReference>
<dbReference type="AlphaFoldDB" id="A0A8J2JRF3"/>
<sequence length="38" mass="4437">NRIYPLRISYNLENSRLTAHKHVPVGFDKHTCEKNTSP</sequence>
<name>A0A8J2JRF3_9HEXA</name>
<dbReference type="EMBL" id="CAJVCH010108233">
    <property type="protein sequence ID" value="CAG7724303.1"/>
    <property type="molecule type" value="Genomic_DNA"/>
</dbReference>
<gene>
    <name evidence="1" type="ORF">AFUS01_LOCUS13336</name>
</gene>
<proteinExistence type="predicted"/>